<sequence>MNVTLRQLNAFINVAETGSFTRASDKMHLTQSAVSGLIKELENNLEVLLFDRTTRQLSLSVVGYHLLPQARRVLNEMTLFENEASSLTSLAQGKVRLAVSQFAASSMPAVIAQFAKQYPDINVTLLDCSAEHVLQHIENIEVDLGVGVELAEVDEDDNLTADLLYELPFCVVVPEEHRLASFTEVTWSDLAGEPLITLNGPFIDHVTLELSEDIAHQIKNAPYKVNFMSTALEMTRQGFGVTLCLPYMPEVIDWVSANKLVLKPLSEPVKLRKFYIYQRSSRALSPASMTFKDFLQRYFDDYFTELSQLHMLPS</sequence>
<name>A0A1R4EDD1_9GAMM</name>
<dbReference type="OrthoDB" id="8437302at2"/>
<comment type="similarity">
    <text evidence="1">Belongs to the LysR transcriptional regulatory family.</text>
</comment>
<evidence type="ECO:0000256" key="3">
    <source>
        <dbReference type="ARBA" id="ARBA00023125"/>
    </source>
</evidence>
<keyword evidence="7" id="KW-1185">Reference proteome</keyword>
<proteinExistence type="inferred from homology"/>
<dbReference type="InterPro" id="IPR036388">
    <property type="entry name" value="WH-like_DNA-bd_sf"/>
</dbReference>
<dbReference type="Proteomes" id="UP000188169">
    <property type="component" value="Unassembled WGS sequence"/>
</dbReference>
<accession>A0A1R4EDD1</accession>
<evidence type="ECO:0000256" key="1">
    <source>
        <dbReference type="ARBA" id="ARBA00009437"/>
    </source>
</evidence>
<gene>
    <name evidence="6" type="primary">cynR_1</name>
    <name evidence="6" type="ORF">A1019T_00467</name>
</gene>
<dbReference type="InterPro" id="IPR000847">
    <property type="entry name" value="LysR_HTH_N"/>
</dbReference>
<dbReference type="Pfam" id="PF03466">
    <property type="entry name" value="LysR_substrate"/>
    <property type="match status" value="1"/>
</dbReference>
<reference evidence="7" key="1">
    <citation type="submission" date="2017-02" db="EMBL/GenBank/DDBJ databases">
        <authorList>
            <person name="Mornico D."/>
        </authorList>
    </citation>
    <scope>NUCLEOTIDE SEQUENCE [LARGE SCALE GENOMIC DNA]</scope>
</reference>
<dbReference type="PRINTS" id="PR00039">
    <property type="entry name" value="HTHLYSR"/>
</dbReference>
<dbReference type="InterPro" id="IPR005119">
    <property type="entry name" value="LysR_subst-bd"/>
</dbReference>
<dbReference type="RefSeq" id="WP_077447909.1">
    <property type="nucleotide sequence ID" value="NZ_FUGD01000049.1"/>
</dbReference>
<keyword evidence="2" id="KW-0805">Transcription regulation</keyword>
<evidence type="ECO:0000256" key="2">
    <source>
        <dbReference type="ARBA" id="ARBA00023015"/>
    </source>
</evidence>
<dbReference type="InterPro" id="IPR036390">
    <property type="entry name" value="WH_DNA-bd_sf"/>
</dbReference>
<evidence type="ECO:0000313" key="7">
    <source>
        <dbReference type="Proteomes" id="UP000188169"/>
    </source>
</evidence>
<dbReference type="AlphaFoldDB" id="A0A1R4EDD1"/>
<organism evidence="6 7">
    <name type="scientific">Psychrobacter pasteurii</name>
    <dbReference type="NCBI Taxonomy" id="1945520"/>
    <lineage>
        <taxon>Bacteria</taxon>
        <taxon>Pseudomonadati</taxon>
        <taxon>Pseudomonadota</taxon>
        <taxon>Gammaproteobacteria</taxon>
        <taxon>Moraxellales</taxon>
        <taxon>Moraxellaceae</taxon>
        <taxon>Psychrobacter</taxon>
    </lineage>
</organism>
<dbReference type="EMBL" id="FUGD01000049">
    <property type="protein sequence ID" value="SJM36506.1"/>
    <property type="molecule type" value="Genomic_DNA"/>
</dbReference>
<protein>
    <submittedName>
        <fullName evidence="6">HTH-type transcriptional regulator CynR</fullName>
    </submittedName>
</protein>
<dbReference type="PANTHER" id="PTHR30419">
    <property type="entry name" value="HTH-TYPE TRANSCRIPTIONAL REGULATOR YBHD"/>
    <property type="match status" value="1"/>
</dbReference>
<dbReference type="PANTHER" id="PTHR30419:SF30">
    <property type="entry name" value="LYSR FAMILY TRANSCRIPTIONAL REGULATOR"/>
    <property type="match status" value="1"/>
</dbReference>
<dbReference type="InterPro" id="IPR050950">
    <property type="entry name" value="HTH-type_LysR_regulators"/>
</dbReference>
<dbReference type="Pfam" id="PF00126">
    <property type="entry name" value="HTH_1"/>
    <property type="match status" value="1"/>
</dbReference>
<dbReference type="GO" id="GO:0003677">
    <property type="term" value="F:DNA binding"/>
    <property type="evidence" value="ECO:0007669"/>
    <property type="project" value="UniProtKB-KW"/>
</dbReference>
<dbReference type="SUPFAM" id="SSF46785">
    <property type="entry name" value="Winged helix' DNA-binding domain"/>
    <property type="match status" value="1"/>
</dbReference>
<feature type="domain" description="HTH lysR-type" evidence="5">
    <location>
        <begin position="3"/>
        <end position="60"/>
    </location>
</feature>
<evidence type="ECO:0000313" key="6">
    <source>
        <dbReference type="EMBL" id="SJM36506.1"/>
    </source>
</evidence>
<dbReference type="Gene3D" id="3.40.190.290">
    <property type="match status" value="1"/>
</dbReference>
<dbReference type="SUPFAM" id="SSF53850">
    <property type="entry name" value="Periplasmic binding protein-like II"/>
    <property type="match status" value="1"/>
</dbReference>
<evidence type="ECO:0000256" key="4">
    <source>
        <dbReference type="ARBA" id="ARBA00023163"/>
    </source>
</evidence>
<dbReference type="STRING" id="1945520.A1019T_00467"/>
<dbReference type="Gene3D" id="1.10.10.10">
    <property type="entry name" value="Winged helix-like DNA-binding domain superfamily/Winged helix DNA-binding domain"/>
    <property type="match status" value="1"/>
</dbReference>
<keyword evidence="4" id="KW-0804">Transcription</keyword>
<dbReference type="GO" id="GO:0005829">
    <property type="term" value="C:cytosol"/>
    <property type="evidence" value="ECO:0007669"/>
    <property type="project" value="TreeGrafter"/>
</dbReference>
<dbReference type="CDD" id="cd08440">
    <property type="entry name" value="PBP2_LTTR_like_4"/>
    <property type="match status" value="1"/>
</dbReference>
<dbReference type="FunFam" id="1.10.10.10:FF:000001">
    <property type="entry name" value="LysR family transcriptional regulator"/>
    <property type="match status" value="1"/>
</dbReference>
<keyword evidence="3" id="KW-0238">DNA-binding</keyword>
<evidence type="ECO:0000259" key="5">
    <source>
        <dbReference type="PROSITE" id="PS50931"/>
    </source>
</evidence>
<dbReference type="GO" id="GO:0003700">
    <property type="term" value="F:DNA-binding transcription factor activity"/>
    <property type="evidence" value="ECO:0007669"/>
    <property type="project" value="InterPro"/>
</dbReference>
<dbReference type="PROSITE" id="PS50931">
    <property type="entry name" value="HTH_LYSR"/>
    <property type="match status" value="1"/>
</dbReference>